<organism evidence="2 3">
    <name type="scientific">Endocarpon pusillum</name>
    <dbReference type="NCBI Taxonomy" id="364733"/>
    <lineage>
        <taxon>Eukaryota</taxon>
        <taxon>Fungi</taxon>
        <taxon>Dikarya</taxon>
        <taxon>Ascomycota</taxon>
        <taxon>Pezizomycotina</taxon>
        <taxon>Eurotiomycetes</taxon>
        <taxon>Chaetothyriomycetidae</taxon>
        <taxon>Verrucariales</taxon>
        <taxon>Verrucariaceae</taxon>
        <taxon>Endocarpon</taxon>
    </lineage>
</organism>
<feature type="compositionally biased region" description="Acidic residues" evidence="1">
    <location>
        <begin position="521"/>
        <end position="532"/>
    </location>
</feature>
<protein>
    <recommendedName>
        <fullName evidence="4">Myb-like domain-containing protein</fullName>
    </recommendedName>
</protein>
<keyword evidence="3" id="KW-1185">Reference proteome</keyword>
<feature type="compositionally biased region" description="Basic residues" evidence="1">
    <location>
        <begin position="497"/>
        <end position="508"/>
    </location>
</feature>
<dbReference type="EMBL" id="JAACFV010000016">
    <property type="protein sequence ID" value="KAF7511959.1"/>
    <property type="molecule type" value="Genomic_DNA"/>
</dbReference>
<feature type="compositionally biased region" description="Basic and acidic residues" evidence="1">
    <location>
        <begin position="192"/>
        <end position="209"/>
    </location>
</feature>
<dbReference type="OrthoDB" id="5375264at2759"/>
<accession>A0A8H7E671</accession>
<gene>
    <name evidence="2" type="ORF">GJ744_003192</name>
</gene>
<feature type="region of interest" description="Disordered" evidence="1">
    <location>
        <begin position="472"/>
        <end position="554"/>
    </location>
</feature>
<reference evidence="2" key="1">
    <citation type="submission" date="2020-02" db="EMBL/GenBank/DDBJ databases">
        <authorList>
            <person name="Palmer J.M."/>
        </authorList>
    </citation>
    <scope>NUCLEOTIDE SEQUENCE</scope>
    <source>
        <strain evidence="2">EPUS1.4</strain>
        <tissue evidence="2">Thallus</tissue>
    </source>
</reference>
<feature type="compositionally biased region" description="Acidic residues" evidence="1">
    <location>
        <begin position="475"/>
        <end position="489"/>
    </location>
</feature>
<feature type="compositionally biased region" description="Polar residues" evidence="1">
    <location>
        <begin position="217"/>
        <end position="236"/>
    </location>
</feature>
<evidence type="ECO:0000313" key="3">
    <source>
        <dbReference type="Proteomes" id="UP000606974"/>
    </source>
</evidence>
<feature type="compositionally biased region" description="Polar residues" evidence="1">
    <location>
        <begin position="98"/>
        <end position="134"/>
    </location>
</feature>
<proteinExistence type="predicted"/>
<feature type="compositionally biased region" description="Gly residues" evidence="1">
    <location>
        <begin position="536"/>
        <end position="554"/>
    </location>
</feature>
<name>A0A8H7E671_9EURO</name>
<sequence length="554" mass="60280">MGGFSEMDSKSLIAAALAPHPGVPDPGKKVKKGYSNGPITPNLNVTRQKSIVPSSSGKRRRRASSVSSQTSQHEDNLPVSKKSRTNASIGEKSVTGLRASTNNQKTAGTSNKNSRPGGNSRYDNNETQAHSVSTKQREETKKPAKPVSSYVVSSQGRAELEANPELVVGTEHQRKVRSAYGENQDLGQDVNHQVDDDRDNHECNNEHTETQLPNPPQSSYTRPANKKPSLTINSDLSTPSPPETPSTSSQHDHETDNNNNEDDDDDDDGDDEYTNTPPSRRKKTRSTKSTANKSKSKARIASTKNRKQNFPVASAISEASEADKMMFRMKGEGKSWKEITAEWTRMTGRKPGFSTLSVRFGKLQEKFARMGDMDFHRLLKFKSRLETVFNKYEKWDRIATMILEDGGAVYTGQALRMKYRNMVEVGLHTETGGVVAGGGDGVESAGVEMAEEGGGDGAEVGSFDEWDRELMGGDENGEIGGEETGDDVEGGGTMPKMGRKRGRKRRQVRPVELPRYRVDLDGESDEDDENFVDGELVGGGGAGAGGGGGEDMSE</sequence>
<feature type="compositionally biased region" description="Acidic residues" evidence="1">
    <location>
        <begin position="259"/>
        <end position="273"/>
    </location>
</feature>
<feature type="compositionally biased region" description="Polar residues" evidence="1">
    <location>
        <begin position="37"/>
        <end position="53"/>
    </location>
</feature>
<evidence type="ECO:0000313" key="2">
    <source>
        <dbReference type="EMBL" id="KAF7511959.1"/>
    </source>
</evidence>
<dbReference type="Proteomes" id="UP000606974">
    <property type="component" value="Unassembled WGS sequence"/>
</dbReference>
<feature type="region of interest" description="Disordered" evidence="1">
    <location>
        <begin position="15"/>
        <end position="315"/>
    </location>
</feature>
<evidence type="ECO:0008006" key="4">
    <source>
        <dbReference type="Google" id="ProtNLM"/>
    </source>
</evidence>
<evidence type="ECO:0000256" key="1">
    <source>
        <dbReference type="SAM" id="MobiDB-lite"/>
    </source>
</evidence>
<comment type="caution">
    <text evidence="2">The sequence shown here is derived from an EMBL/GenBank/DDBJ whole genome shotgun (WGS) entry which is preliminary data.</text>
</comment>
<dbReference type="AlphaFoldDB" id="A0A8H7E671"/>